<sequence length="42" mass="4571">MREISLHILDVAENGITAGASCIHIVVEEARAENALKIVIRD</sequence>
<gene>
    <name evidence="1" type="ORF">LCGC14_2791290</name>
</gene>
<comment type="caution">
    <text evidence="1">The sequence shown here is derived from an EMBL/GenBank/DDBJ whole genome shotgun (WGS) entry which is preliminary data.</text>
</comment>
<dbReference type="AlphaFoldDB" id="A0A0F8YQD8"/>
<accession>A0A0F8YQD8</accession>
<feature type="non-terminal residue" evidence="1">
    <location>
        <position position="42"/>
    </location>
</feature>
<name>A0A0F8YQD8_9ZZZZ</name>
<reference evidence="1" key="1">
    <citation type="journal article" date="2015" name="Nature">
        <title>Complex archaea that bridge the gap between prokaryotes and eukaryotes.</title>
        <authorList>
            <person name="Spang A."/>
            <person name="Saw J.H."/>
            <person name="Jorgensen S.L."/>
            <person name="Zaremba-Niedzwiedzka K."/>
            <person name="Martijn J."/>
            <person name="Lind A.E."/>
            <person name="van Eijk R."/>
            <person name="Schleper C."/>
            <person name="Guy L."/>
            <person name="Ettema T.J."/>
        </authorList>
    </citation>
    <scope>NUCLEOTIDE SEQUENCE</scope>
</reference>
<protein>
    <submittedName>
        <fullName evidence="1">Uncharacterized protein</fullName>
    </submittedName>
</protein>
<dbReference type="EMBL" id="LAZR01052124">
    <property type="protein sequence ID" value="KKK83648.1"/>
    <property type="molecule type" value="Genomic_DNA"/>
</dbReference>
<proteinExistence type="predicted"/>
<organism evidence="1">
    <name type="scientific">marine sediment metagenome</name>
    <dbReference type="NCBI Taxonomy" id="412755"/>
    <lineage>
        <taxon>unclassified sequences</taxon>
        <taxon>metagenomes</taxon>
        <taxon>ecological metagenomes</taxon>
    </lineage>
</organism>
<evidence type="ECO:0000313" key="1">
    <source>
        <dbReference type="EMBL" id="KKK83648.1"/>
    </source>
</evidence>